<keyword evidence="4 7" id="KW-0812">Transmembrane</keyword>
<comment type="subcellular location">
    <subcellularLocation>
        <location evidence="7">Cell inner membrane</location>
        <topology evidence="7">Multi-pass membrane protein</topology>
    </subcellularLocation>
    <subcellularLocation>
        <location evidence="1">Cell membrane</location>
        <topology evidence="1">Multi-pass membrane protein</topology>
    </subcellularLocation>
</comment>
<evidence type="ECO:0000256" key="9">
    <source>
        <dbReference type="SAM" id="MobiDB-lite"/>
    </source>
</evidence>
<evidence type="ECO:0000259" key="10">
    <source>
        <dbReference type="Pfam" id="PF00924"/>
    </source>
</evidence>
<reference evidence="13" key="1">
    <citation type="submission" date="2018-08" db="EMBL/GenBank/DDBJ databases">
        <authorList>
            <person name="Zhang J."/>
            <person name="Du Z.-J."/>
        </authorList>
    </citation>
    <scope>NUCLEOTIDE SEQUENCE [LARGE SCALE GENOMIC DNA]</scope>
    <source>
        <strain evidence="13">KCTC 52655</strain>
    </source>
</reference>
<keyword evidence="13" id="KW-1185">Reference proteome</keyword>
<dbReference type="Proteomes" id="UP000256561">
    <property type="component" value="Unassembled WGS sequence"/>
</dbReference>
<feature type="region of interest" description="Disordered" evidence="9">
    <location>
        <begin position="441"/>
        <end position="481"/>
    </location>
</feature>
<dbReference type="InterPro" id="IPR011066">
    <property type="entry name" value="MscS_channel_C_sf"/>
</dbReference>
<comment type="caution">
    <text evidence="7">Lacks conserved residue(s) required for the propagation of feature annotation.</text>
</comment>
<evidence type="ECO:0000256" key="8">
    <source>
        <dbReference type="SAM" id="Coils"/>
    </source>
</evidence>
<dbReference type="Pfam" id="PF21082">
    <property type="entry name" value="MS_channel_3rd"/>
    <property type="match status" value="1"/>
</dbReference>
<dbReference type="Gene3D" id="1.10.287.1260">
    <property type="match status" value="1"/>
</dbReference>
<dbReference type="GO" id="GO:0005886">
    <property type="term" value="C:plasma membrane"/>
    <property type="evidence" value="ECO:0007669"/>
    <property type="project" value="UniProtKB-SubCell"/>
</dbReference>
<evidence type="ECO:0000256" key="3">
    <source>
        <dbReference type="ARBA" id="ARBA00022475"/>
    </source>
</evidence>
<evidence type="ECO:0000259" key="11">
    <source>
        <dbReference type="Pfam" id="PF21082"/>
    </source>
</evidence>
<name>A0A3D8MBE5_9ALTE</name>
<dbReference type="InterPro" id="IPR010920">
    <property type="entry name" value="LSM_dom_sf"/>
</dbReference>
<gene>
    <name evidence="12" type="ORF">DXV75_05850</name>
</gene>
<evidence type="ECO:0000313" key="13">
    <source>
        <dbReference type="Proteomes" id="UP000256561"/>
    </source>
</evidence>
<feature type="transmembrane region" description="Helical" evidence="7">
    <location>
        <begin position="184"/>
        <end position="209"/>
    </location>
</feature>
<dbReference type="PANTHER" id="PTHR30221:SF1">
    <property type="entry name" value="SMALL-CONDUCTANCE MECHANOSENSITIVE CHANNEL"/>
    <property type="match status" value="1"/>
</dbReference>
<keyword evidence="7" id="KW-0406">Ion transport</keyword>
<dbReference type="InterPro" id="IPR049278">
    <property type="entry name" value="MS_channel_C"/>
</dbReference>
<evidence type="ECO:0000256" key="6">
    <source>
        <dbReference type="ARBA" id="ARBA00023136"/>
    </source>
</evidence>
<evidence type="ECO:0000256" key="4">
    <source>
        <dbReference type="ARBA" id="ARBA00022692"/>
    </source>
</evidence>
<keyword evidence="7" id="KW-0997">Cell inner membrane</keyword>
<dbReference type="SUPFAM" id="SSF82861">
    <property type="entry name" value="Mechanosensitive channel protein MscS (YggB), transmembrane region"/>
    <property type="match status" value="1"/>
</dbReference>
<feature type="transmembrane region" description="Helical" evidence="7">
    <location>
        <begin position="230"/>
        <end position="253"/>
    </location>
</feature>
<evidence type="ECO:0000256" key="2">
    <source>
        <dbReference type="ARBA" id="ARBA00008017"/>
    </source>
</evidence>
<keyword evidence="7" id="KW-0407">Ion channel</keyword>
<dbReference type="InterPro" id="IPR023408">
    <property type="entry name" value="MscS_beta-dom_sf"/>
</dbReference>
<dbReference type="Gene3D" id="3.30.70.100">
    <property type="match status" value="1"/>
</dbReference>
<dbReference type="OrthoDB" id="9809206at2"/>
<organism evidence="12 13">
    <name type="scientific">Alteromonas aestuariivivens</name>
    <dbReference type="NCBI Taxonomy" id="1938339"/>
    <lineage>
        <taxon>Bacteria</taxon>
        <taxon>Pseudomonadati</taxon>
        <taxon>Pseudomonadota</taxon>
        <taxon>Gammaproteobacteria</taxon>
        <taxon>Alteromonadales</taxon>
        <taxon>Alteromonadaceae</taxon>
        <taxon>Alteromonas/Salinimonas group</taxon>
        <taxon>Alteromonas</taxon>
    </lineage>
</organism>
<keyword evidence="5 7" id="KW-1133">Transmembrane helix</keyword>
<dbReference type="AlphaFoldDB" id="A0A3D8MBE5"/>
<comment type="function">
    <text evidence="7">Mechanosensitive channel that participates in the regulation of osmotic pressure changes within the cell, opening in response to stretch forces in the membrane lipid bilayer, without the need for other proteins. Contributes to normal resistance to hypoosmotic shock. Forms an ion channel of 1.0 nanosiemens conductance with a slight preference for anions.</text>
</comment>
<protein>
    <recommendedName>
        <fullName evidence="7">Small-conductance mechanosensitive channel</fullName>
    </recommendedName>
</protein>
<evidence type="ECO:0000256" key="5">
    <source>
        <dbReference type="ARBA" id="ARBA00022989"/>
    </source>
</evidence>
<dbReference type="GO" id="GO:0008381">
    <property type="term" value="F:mechanosensitive monoatomic ion channel activity"/>
    <property type="evidence" value="ECO:0007669"/>
    <property type="project" value="InterPro"/>
</dbReference>
<evidence type="ECO:0000256" key="1">
    <source>
        <dbReference type="ARBA" id="ARBA00004651"/>
    </source>
</evidence>
<keyword evidence="7" id="KW-0813">Transport</keyword>
<feature type="coiled-coil region" evidence="8">
    <location>
        <begin position="98"/>
        <end position="132"/>
    </location>
</feature>
<proteinExistence type="inferred from homology"/>
<keyword evidence="3" id="KW-1003">Cell membrane</keyword>
<evidence type="ECO:0000313" key="12">
    <source>
        <dbReference type="EMBL" id="RDV27547.1"/>
    </source>
</evidence>
<dbReference type="InterPro" id="IPR011014">
    <property type="entry name" value="MscS_channel_TM-2"/>
</dbReference>
<dbReference type="InterPro" id="IPR045275">
    <property type="entry name" value="MscS_archaea/bacteria_type"/>
</dbReference>
<keyword evidence="8" id="KW-0175">Coiled coil</keyword>
<evidence type="ECO:0000256" key="7">
    <source>
        <dbReference type="RuleBase" id="RU369025"/>
    </source>
</evidence>
<accession>A0A3D8MBE5</accession>
<dbReference type="RefSeq" id="WP_115592446.1">
    <property type="nucleotide sequence ID" value="NZ_QRHA01000003.1"/>
</dbReference>
<feature type="compositionally biased region" description="Acidic residues" evidence="9">
    <location>
        <begin position="468"/>
        <end position="481"/>
    </location>
</feature>
<dbReference type="PANTHER" id="PTHR30221">
    <property type="entry name" value="SMALL-CONDUCTANCE MECHANOSENSITIVE CHANNEL"/>
    <property type="match status" value="1"/>
</dbReference>
<comment type="similarity">
    <text evidence="2 7">Belongs to the MscS (TC 1.A.23) family.</text>
</comment>
<comment type="subunit">
    <text evidence="7">Homoheptamer.</text>
</comment>
<dbReference type="Gene3D" id="2.30.30.60">
    <property type="match status" value="1"/>
</dbReference>
<keyword evidence="6 7" id="KW-0472">Membrane</keyword>
<dbReference type="SUPFAM" id="SSF82689">
    <property type="entry name" value="Mechanosensitive channel protein MscS (YggB), C-terminal domain"/>
    <property type="match status" value="1"/>
</dbReference>
<sequence>MRTYLVYFIAVFVPTVCGLQVLAQEAPSATTVSEPEIPTDHLSLLLDPLTKSELEAEVLGWQGLLQAKVRDIAMEEIRIRKQNAVIESKQADSGDQQTEQAEQQKRQDLEKINALREQKAALLERFDIAIEAFKEKGGEAEDYRLYADAVTGIKVQASDGQAIWSALTGWFTSKEGGIKWAKKLLSFVVVMLIFWVLAKIIGSLANKAIARSRNMSSLLKNFLDTFVKRTVLFVGLLVALSIVGVEVGAILALVGGGAFILGFALQDTLGNFAAGIMLLLYKPFDVDDIVEVGGVFGKVDSVSLVNTTIRTFDNQVTLVPNKQVWGQIITNATASHQRRVDLVFGISYSDDIDKAEEVMWQVVENHPLVLKDPETVIEVNSLGESSVDFVCRPWAKTDDYWRVYWDLTKQVKLAFDEAGISIPFPQRDVHLFQHQQEQLELQMSPAQNQPPHQHRRPDKTDPAPVDNDSGDDEGGGESSSD</sequence>
<dbReference type="EMBL" id="QRHA01000003">
    <property type="protein sequence ID" value="RDV27547.1"/>
    <property type="molecule type" value="Genomic_DNA"/>
</dbReference>
<dbReference type="SUPFAM" id="SSF50182">
    <property type="entry name" value="Sm-like ribonucleoproteins"/>
    <property type="match status" value="1"/>
</dbReference>
<comment type="caution">
    <text evidence="12">The sequence shown here is derived from an EMBL/GenBank/DDBJ whole genome shotgun (WGS) entry which is preliminary data.</text>
</comment>
<feature type="domain" description="Mechanosensitive ion channel MscS C-terminal" evidence="11">
    <location>
        <begin position="340"/>
        <end position="422"/>
    </location>
</feature>
<dbReference type="InterPro" id="IPR006685">
    <property type="entry name" value="MscS_channel_2nd"/>
</dbReference>
<dbReference type="Pfam" id="PF00924">
    <property type="entry name" value="MS_channel_2nd"/>
    <property type="match status" value="1"/>
</dbReference>
<feature type="domain" description="Mechanosensitive ion channel MscS" evidence="10">
    <location>
        <begin position="267"/>
        <end position="333"/>
    </location>
</feature>